<gene>
    <name evidence="1" type="ORF">AUP44_11910</name>
</gene>
<comment type="caution">
    <text evidence="1">The sequence shown here is derived from an EMBL/GenBank/DDBJ whole genome shotgun (WGS) entry which is preliminary data.</text>
</comment>
<dbReference type="GeneID" id="97241907"/>
<organism evidence="1 2">
    <name type="scientific">Tistrella mobilis</name>
    <dbReference type="NCBI Taxonomy" id="171437"/>
    <lineage>
        <taxon>Bacteria</taxon>
        <taxon>Pseudomonadati</taxon>
        <taxon>Pseudomonadota</taxon>
        <taxon>Alphaproteobacteria</taxon>
        <taxon>Geminicoccales</taxon>
        <taxon>Geminicoccaceae</taxon>
        <taxon>Tistrella</taxon>
    </lineage>
</organism>
<name>A0A162K7Z2_9PROT</name>
<proteinExistence type="predicted"/>
<dbReference type="OrthoDB" id="7244081at2"/>
<dbReference type="RefSeq" id="WP_062767664.1">
    <property type="nucleotide sequence ID" value="NZ_CP121045.1"/>
</dbReference>
<dbReference type="InterPro" id="IPR038078">
    <property type="entry name" value="PhoU-like_sf"/>
</dbReference>
<dbReference type="AlphaFoldDB" id="A0A162K7Z2"/>
<sequence length="648" mass="70407">MEKTGVVDALGQVQLLLPAWITTALAANDRLKLYLSVLQAARHRATGPGAAPVDLTREAAAAGVDGAWASEAVATATPDADGVHLPDLPRLRQLLAQDLKLMARPLIDGGHDEAGSHARRVSVWVARLDGMEGNRLEDAVLTALTAGRDTAPDGFHPLVMDLHKSLNRLATELADEQIDGAHVWAIADADRPRIAAFMRGLNRTRPLKFDHPGLETAATRDGERLLIQNDIGTNDAHVLVIQVQDLRISLTYSDLHRQRFAFFQTMLGMIGAVWSDSESRRTRGLNAGEAYHVGTAIFDCADEAALLGALEGLAARIVFLIDWNRARKRLAPFVSKLDAIAVLTDAATREAGHMAWLVAGGPDLVHGAMQAVGPEYFRIGDRLDEVMGRTAAMAFLVELMVRAKEALLRNQPAGVVADDARVMLLAHLRHQVSEFEALADHAGFCHALAEGVRDGLIHGLEHDATAATTFADRAKTWERQADELVMRLREQADRQPHRLPMLRLIERADDVADALEEAAFLLSVIAEGHDRGWTPEVREVLRRLAETTFTAAQDHVRALAIARSLGPDGTADDHEELVAVLWRIVGAERAADQLLRDVRRVLARHLTDAATLNLATDFAAALELATDALLVTGYGLRDLAFSRMGAGA</sequence>
<accession>A0A162K7Z2</accession>
<protein>
    <submittedName>
        <fullName evidence="1">Phosphate transport regulator</fullName>
    </submittedName>
</protein>
<evidence type="ECO:0000313" key="2">
    <source>
        <dbReference type="Proteomes" id="UP000075787"/>
    </source>
</evidence>
<dbReference type="Gene3D" id="1.20.58.220">
    <property type="entry name" value="Phosphate transport system protein phou homolog 2, domain 2"/>
    <property type="match status" value="1"/>
</dbReference>
<dbReference type="EMBL" id="LPZR01000194">
    <property type="protein sequence ID" value="KYO50662.1"/>
    <property type="molecule type" value="Genomic_DNA"/>
</dbReference>
<reference evidence="1 2" key="1">
    <citation type="submission" date="2015-12" db="EMBL/GenBank/DDBJ databases">
        <title>Genome sequence of Tistrella mobilis MCCC 1A02139.</title>
        <authorList>
            <person name="Lu L."/>
            <person name="Lai Q."/>
            <person name="Shao Z."/>
            <person name="Qian P."/>
        </authorList>
    </citation>
    <scope>NUCLEOTIDE SEQUENCE [LARGE SCALE GENOMIC DNA]</scope>
    <source>
        <strain evidence="1 2">MCCC 1A02139</strain>
    </source>
</reference>
<evidence type="ECO:0000313" key="1">
    <source>
        <dbReference type="EMBL" id="KYO50662.1"/>
    </source>
</evidence>
<dbReference type="Proteomes" id="UP000075787">
    <property type="component" value="Unassembled WGS sequence"/>
</dbReference>